<dbReference type="KEGG" id="sarg:HKX69_00210"/>
<dbReference type="Gene3D" id="1.25.40.10">
    <property type="entry name" value="Tetratricopeptide repeat domain"/>
    <property type="match status" value="3"/>
</dbReference>
<evidence type="ECO:0000313" key="8">
    <source>
        <dbReference type="EMBL" id="QJS08153.1"/>
    </source>
</evidence>
<dbReference type="PANTHER" id="PTHR35807:SF1">
    <property type="entry name" value="TRANSCRIPTIONAL REGULATOR REDD"/>
    <property type="match status" value="1"/>
</dbReference>
<dbReference type="EMBL" id="CP053189">
    <property type="protein sequence ID" value="QJS08153.1"/>
    <property type="molecule type" value="Genomic_DNA"/>
</dbReference>
<evidence type="ECO:0000256" key="6">
    <source>
        <dbReference type="PROSITE-ProRule" id="PRU01091"/>
    </source>
</evidence>
<evidence type="ECO:0000256" key="2">
    <source>
        <dbReference type="ARBA" id="ARBA00023012"/>
    </source>
</evidence>
<keyword evidence="4 6" id="KW-0238">DNA-binding</keyword>
<dbReference type="SUPFAM" id="SSF48452">
    <property type="entry name" value="TPR-like"/>
    <property type="match status" value="3"/>
</dbReference>
<dbReference type="InterPro" id="IPR011990">
    <property type="entry name" value="TPR-like_helical_dom_sf"/>
</dbReference>
<dbReference type="InterPro" id="IPR005158">
    <property type="entry name" value="BTAD"/>
</dbReference>
<proteinExistence type="inferred from homology"/>
<dbReference type="SMART" id="SM00862">
    <property type="entry name" value="Trans_reg_C"/>
    <property type="match status" value="1"/>
</dbReference>
<protein>
    <submittedName>
        <fullName evidence="8">AfsR family transcriptional regulator</fullName>
    </submittedName>
</protein>
<dbReference type="InterPro" id="IPR036388">
    <property type="entry name" value="WH-like_DNA-bd_sf"/>
</dbReference>
<dbReference type="SMART" id="SM00028">
    <property type="entry name" value="TPR"/>
    <property type="match status" value="5"/>
</dbReference>
<dbReference type="PRINTS" id="PR00364">
    <property type="entry name" value="DISEASERSIST"/>
</dbReference>
<evidence type="ECO:0000313" key="9">
    <source>
        <dbReference type="Proteomes" id="UP000502641"/>
    </source>
</evidence>
<gene>
    <name evidence="8" type="ORF">HKX69_00210</name>
</gene>
<dbReference type="AlphaFoldDB" id="A0A6M4PD50"/>
<reference evidence="8 9" key="1">
    <citation type="submission" date="2020-05" db="EMBL/GenBank/DDBJ databases">
        <authorList>
            <person name="Li K."/>
        </authorList>
    </citation>
    <scope>NUCLEOTIDE SEQUENCE [LARGE SCALE GENOMIC DNA]</scope>
    <source>
        <strain evidence="9">jing01</strain>
    </source>
</reference>
<dbReference type="PANTHER" id="PTHR35807">
    <property type="entry name" value="TRANSCRIPTIONAL REGULATOR REDD-RELATED"/>
    <property type="match status" value="1"/>
</dbReference>
<keyword evidence="2" id="KW-0902">Two-component regulatory system</keyword>
<evidence type="ECO:0000256" key="5">
    <source>
        <dbReference type="ARBA" id="ARBA00023163"/>
    </source>
</evidence>
<dbReference type="InterPro" id="IPR001867">
    <property type="entry name" value="OmpR/PhoB-type_DNA-bd"/>
</dbReference>
<evidence type="ECO:0000256" key="4">
    <source>
        <dbReference type="ARBA" id="ARBA00023125"/>
    </source>
</evidence>
<comment type="similarity">
    <text evidence="1">Belongs to the AfsR/DnrI/RedD regulatory family.</text>
</comment>
<dbReference type="Gene3D" id="3.40.50.300">
    <property type="entry name" value="P-loop containing nucleotide triphosphate hydrolases"/>
    <property type="match status" value="1"/>
</dbReference>
<organism evidence="8 9">
    <name type="scientific">Streptomyces argyrophylli</name>
    <dbReference type="NCBI Taxonomy" id="2726118"/>
    <lineage>
        <taxon>Bacteria</taxon>
        <taxon>Bacillati</taxon>
        <taxon>Actinomycetota</taxon>
        <taxon>Actinomycetes</taxon>
        <taxon>Kitasatosporales</taxon>
        <taxon>Streptomycetaceae</taxon>
        <taxon>Streptomyces</taxon>
    </lineage>
</organism>
<evidence type="ECO:0000256" key="3">
    <source>
        <dbReference type="ARBA" id="ARBA00023015"/>
    </source>
</evidence>
<evidence type="ECO:0000256" key="1">
    <source>
        <dbReference type="ARBA" id="ARBA00005820"/>
    </source>
</evidence>
<dbReference type="Proteomes" id="UP000502641">
    <property type="component" value="Chromosome"/>
</dbReference>
<dbReference type="InterPro" id="IPR027417">
    <property type="entry name" value="P-loop_NTPase"/>
</dbReference>
<dbReference type="Pfam" id="PF03704">
    <property type="entry name" value="BTAD"/>
    <property type="match status" value="1"/>
</dbReference>
<dbReference type="SUPFAM" id="SSF52540">
    <property type="entry name" value="P-loop containing nucleoside triphosphate hydrolases"/>
    <property type="match status" value="1"/>
</dbReference>
<dbReference type="RefSeq" id="WP_171150046.1">
    <property type="nucleotide sequence ID" value="NZ_CP053189.1"/>
</dbReference>
<accession>A0A6M4PD50</accession>
<feature type="domain" description="OmpR/PhoB-type" evidence="7">
    <location>
        <begin position="1"/>
        <end position="97"/>
    </location>
</feature>
<dbReference type="GO" id="GO:0003677">
    <property type="term" value="F:DNA binding"/>
    <property type="evidence" value="ECO:0007669"/>
    <property type="project" value="UniProtKB-UniRule"/>
</dbReference>
<keyword evidence="3" id="KW-0805">Transcription regulation</keyword>
<dbReference type="SMART" id="SM01043">
    <property type="entry name" value="BTAD"/>
    <property type="match status" value="1"/>
</dbReference>
<dbReference type="Pfam" id="PF00486">
    <property type="entry name" value="Trans_reg_C"/>
    <property type="match status" value="1"/>
</dbReference>
<dbReference type="InterPro" id="IPR019734">
    <property type="entry name" value="TPR_rpt"/>
</dbReference>
<dbReference type="PROSITE" id="PS51755">
    <property type="entry name" value="OMPR_PHOB"/>
    <property type="match status" value="1"/>
</dbReference>
<keyword evidence="9" id="KW-1185">Reference proteome</keyword>
<dbReference type="SUPFAM" id="SSF46894">
    <property type="entry name" value="C-terminal effector domain of the bipartite response regulators"/>
    <property type="match status" value="1"/>
</dbReference>
<keyword evidence="5" id="KW-0804">Transcription</keyword>
<name>A0A6M4PD50_9ACTN</name>
<dbReference type="Gene3D" id="1.10.10.10">
    <property type="entry name" value="Winged helix-like DNA-binding domain superfamily/Winged helix DNA-binding domain"/>
    <property type="match status" value="2"/>
</dbReference>
<evidence type="ECO:0000259" key="7">
    <source>
        <dbReference type="PROSITE" id="PS51755"/>
    </source>
</evidence>
<feature type="DNA-binding region" description="OmpR/PhoB-type" evidence="6">
    <location>
        <begin position="1"/>
        <end position="97"/>
    </location>
</feature>
<dbReference type="GO" id="GO:0000160">
    <property type="term" value="P:phosphorelay signal transduction system"/>
    <property type="evidence" value="ECO:0007669"/>
    <property type="project" value="UniProtKB-KW"/>
</dbReference>
<dbReference type="GO" id="GO:0006355">
    <property type="term" value="P:regulation of DNA-templated transcription"/>
    <property type="evidence" value="ECO:0007669"/>
    <property type="project" value="InterPro"/>
</dbReference>
<dbReference type="InterPro" id="IPR016032">
    <property type="entry name" value="Sig_transdc_resp-reg_C-effctor"/>
</dbReference>
<dbReference type="CDD" id="cd15831">
    <property type="entry name" value="BTAD"/>
    <property type="match status" value="1"/>
</dbReference>
<dbReference type="InterPro" id="IPR051677">
    <property type="entry name" value="AfsR-DnrI-RedD_regulator"/>
</dbReference>
<sequence length="1009" mass="109420">MHSTPHVRFHILGPLEIWAGDRRIRPGGPINERVLAMLLLEAGRIVPVSRLVEAVWEEEPPSTAVHQVRKAVAELRRRLPSGHEFIVTGPPGYRVTLEDGQLDLRMFDIRMRRAQEARAEGLLENAVMQLKAGLDAWRGPILGGTGGALVDAAATAWEEKRLTATEQCFELRLELGEASGLIGELREAVTAHPYREVLRGHLLLALYRAGRQAEALEEYTRLRTSLAEELGIMPGPKLAALYEQILRADPELDAPPLDRDTAEPPFAVTGTAPCTLPYDLADFTGRHEEIQRLVTAPSPTGGRTSPHILLVDGMGGSGKTALVVHAAHRLADTYPDGQLYVDLRGFTPGEEPLSPATALGVLLRAMGVPGKSVPDDVLSRVALWRVTSARRRLLLVLDNAVDAAQVRPLLPASPGSLVLITSRVRLPELEGAEGLSLGLLSEEDSVEMVRSILGADRVAAEPDAAAHLVRLCGRLPLALRVSAARLRKRPHWTLANLTERLRDDGRIMGELESGDRSVATALRMSYDAMTPEHRAHFRLLSQYPGVDFAVPVAAALLDTDPHSAERVLEYLLDVHMLQEFEFGRHSFHDLVHSFAHTLPADDAPQRSAAVRRLAARVMTDLERACDALFPGRVRYGCAPPTEAVAAPALRPEEAQQWFAQEWRNVVAVVHLADQHGLHRHAAWLSRGVGFHLHAQNHFSDFEHTARLAVDSARKEGDPELLCVSLVNQAVAQWQRDLFQEGIASSEEALEIATTLEDPRIEAACLSRIGVLCTSVGRLREAVGYLARASEAHRALGSAREEAQALANLCFARERLGHLPEAVQAGQRAAALARDTGDAGIEVTALANLSLAHLGLERLDAAAECLDRARTLCESLRAPALTSLVLCNLAEAELRSGRPDTAHEHAVNALDLARGHGSQSRQAAAENVLGRIDGARGEHRRSVDRHRAALERATGIGLRTEMVRAHQGLARSLRALGDGTAADGHVLAAQEHAAAMALGTRPGMDPAAGP</sequence>